<sequence>MKKLKLLFEDNHLVNNDVYWKAVLKALFLSYIFYNAFALSDYVTKNYIFAIIAIIIIIIGVWATNRLKFNLLQLKTLNRKDILITILGFILLYSFDEIFEYLKPGLSPNDTLIVHEFSGTPFILLIISIALIPAIVEEIILRGFLLRVVFRGHLFIGLIISSIIFALLHEGNTFIDYIPYFYFGLIVGISYLITKRLEVAIIIHFLNNFITLFEYFN</sequence>
<gene>
    <name evidence="3" type="ORF">MUA95_08195</name>
</gene>
<dbReference type="Pfam" id="PF02517">
    <property type="entry name" value="Rce1-like"/>
    <property type="match status" value="1"/>
</dbReference>
<keyword evidence="1" id="KW-0472">Membrane</keyword>
<dbReference type="PANTHER" id="PTHR36435:SF1">
    <property type="entry name" value="CAAX AMINO TERMINAL PROTEASE FAMILY PROTEIN"/>
    <property type="match status" value="1"/>
</dbReference>
<dbReference type="GO" id="GO:0080120">
    <property type="term" value="P:CAAX-box protein maturation"/>
    <property type="evidence" value="ECO:0007669"/>
    <property type="project" value="UniProtKB-ARBA"/>
</dbReference>
<proteinExistence type="predicted"/>
<dbReference type="GO" id="GO:0004175">
    <property type="term" value="F:endopeptidase activity"/>
    <property type="evidence" value="ECO:0007669"/>
    <property type="project" value="UniProtKB-ARBA"/>
</dbReference>
<reference evidence="3" key="1">
    <citation type="submission" date="2022-03" db="EMBL/GenBank/DDBJ databases">
        <title>Comparative Genomics of East African Camel-Associated Staphylococcaceae spp.: Diversity and Inheritance of Traits Involved in Host-Pathogen Interactions.</title>
        <authorList>
            <person name="Akarsu H."/>
            <person name="Liljander A."/>
            <person name="Younan M."/>
            <person name="Brodard I."/>
            <person name="Glucks I."/>
            <person name="Labroussaa F."/>
            <person name="Overesch G."/>
            <person name="Kuhnert P."/>
            <person name="Perreten V."/>
            <person name="Drexler J.F."/>
            <person name="Corman V.M."/>
            <person name="Falquet L."/>
            <person name="Jores J."/>
        </authorList>
    </citation>
    <scope>NUCLEOTIDE SEQUENCE</scope>
    <source>
        <strain evidence="3">IVB6197</strain>
    </source>
</reference>
<dbReference type="AlphaFoldDB" id="A0ABD7TSA2"/>
<dbReference type="InterPro" id="IPR052710">
    <property type="entry name" value="CAAX_protease"/>
</dbReference>
<organism evidence="3 4">
    <name type="scientific">Staphylococcus agnetis</name>
    <dbReference type="NCBI Taxonomy" id="985762"/>
    <lineage>
        <taxon>Bacteria</taxon>
        <taxon>Bacillati</taxon>
        <taxon>Bacillota</taxon>
        <taxon>Bacilli</taxon>
        <taxon>Bacillales</taxon>
        <taxon>Staphylococcaceae</taxon>
        <taxon>Staphylococcus</taxon>
    </lineage>
</organism>
<feature type="transmembrane region" description="Helical" evidence="1">
    <location>
        <begin position="83"/>
        <end position="102"/>
    </location>
</feature>
<accession>A0ABD7TSA2</accession>
<dbReference type="RefSeq" id="WP_262569499.1">
    <property type="nucleotide sequence ID" value="NZ_CP094808.1"/>
</dbReference>
<dbReference type="GO" id="GO:0008237">
    <property type="term" value="F:metallopeptidase activity"/>
    <property type="evidence" value="ECO:0007669"/>
    <property type="project" value="UniProtKB-KW"/>
</dbReference>
<dbReference type="Proteomes" id="UP001065705">
    <property type="component" value="Chromosome"/>
</dbReference>
<evidence type="ECO:0000313" key="4">
    <source>
        <dbReference type="Proteomes" id="UP001065705"/>
    </source>
</evidence>
<keyword evidence="1" id="KW-1133">Transmembrane helix</keyword>
<evidence type="ECO:0000313" key="3">
    <source>
        <dbReference type="EMBL" id="UXU56544.1"/>
    </source>
</evidence>
<keyword evidence="3" id="KW-0482">Metalloprotease</keyword>
<dbReference type="GeneID" id="93790677"/>
<protein>
    <submittedName>
        <fullName evidence="3">CPBP family intramembrane metalloprotease</fullName>
    </submittedName>
</protein>
<feature type="transmembrane region" description="Helical" evidence="1">
    <location>
        <begin position="148"/>
        <end position="168"/>
    </location>
</feature>
<evidence type="ECO:0000256" key="1">
    <source>
        <dbReference type="SAM" id="Phobius"/>
    </source>
</evidence>
<dbReference type="InterPro" id="IPR003675">
    <property type="entry name" value="Rce1/LyrA-like_dom"/>
</dbReference>
<evidence type="ECO:0000259" key="2">
    <source>
        <dbReference type="Pfam" id="PF02517"/>
    </source>
</evidence>
<feature type="transmembrane region" description="Helical" evidence="1">
    <location>
        <begin position="174"/>
        <end position="192"/>
    </location>
</feature>
<keyword evidence="1" id="KW-0812">Transmembrane</keyword>
<name>A0ABD7TSA2_9STAP</name>
<feature type="transmembrane region" description="Helical" evidence="1">
    <location>
        <begin position="46"/>
        <end position="63"/>
    </location>
</feature>
<keyword evidence="3" id="KW-0378">Hydrolase</keyword>
<feature type="transmembrane region" description="Helical" evidence="1">
    <location>
        <begin position="122"/>
        <end position="141"/>
    </location>
</feature>
<keyword evidence="3" id="KW-0645">Protease</keyword>
<dbReference type="PANTHER" id="PTHR36435">
    <property type="entry name" value="SLR1288 PROTEIN"/>
    <property type="match status" value="1"/>
</dbReference>
<feature type="transmembrane region" description="Helical" evidence="1">
    <location>
        <begin position="20"/>
        <end position="40"/>
    </location>
</feature>
<feature type="domain" description="CAAX prenyl protease 2/Lysostaphin resistance protein A-like" evidence="2">
    <location>
        <begin position="122"/>
        <end position="210"/>
    </location>
</feature>
<dbReference type="EMBL" id="CP094809">
    <property type="protein sequence ID" value="UXU56544.1"/>
    <property type="molecule type" value="Genomic_DNA"/>
</dbReference>